<reference evidence="2 3" key="1">
    <citation type="journal article" name="Sci. Rep.">
        <title>Genome-scale phylogenetic analyses confirm Olpidium as the closest living zoosporic fungus to the non-flagellated, terrestrial fungi.</title>
        <authorList>
            <person name="Chang Y."/>
            <person name="Rochon D."/>
            <person name="Sekimoto S."/>
            <person name="Wang Y."/>
            <person name="Chovatia M."/>
            <person name="Sandor L."/>
            <person name="Salamov A."/>
            <person name="Grigoriev I.V."/>
            <person name="Stajich J.E."/>
            <person name="Spatafora J.W."/>
        </authorList>
    </citation>
    <scope>NUCLEOTIDE SEQUENCE [LARGE SCALE GENOMIC DNA]</scope>
    <source>
        <strain evidence="2">S191</strain>
    </source>
</reference>
<feature type="region of interest" description="Disordered" evidence="1">
    <location>
        <begin position="241"/>
        <end position="279"/>
    </location>
</feature>
<dbReference type="Proteomes" id="UP000673691">
    <property type="component" value="Unassembled WGS sequence"/>
</dbReference>
<organism evidence="2 3">
    <name type="scientific">Olpidium bornovanus</name>
    <dbReference type="NCBI Taxonomy" id="278681"/>
    <lineage>
        <taxon>Eukaryota</taxon>
        <taxon>Fungi</taxon>
        <taxon>Fungi incertae sedis</taxon>
        <taxon>Olpidiomycota</taxon>
        <taxon>Olpidiomycotina</taxon>
        <taxon>Olpidiomycetes</taxon>
        <taxon>Olpidiales</taxon>
        <taxon>Olpidiaceae</taxon>
        <taxon>Olpidium</taxon>
    </lineage>
</organism>
<comment type="caution">
    <text evidence="2">The sequence shown here is derived from an EMBL/GenBank/DDBJ whole genome shotgun (WGS) entry which is preliminary data.</text>
</comment>
<protein>
    <submittedName>
        <fullName evidence="2">Uncharacterized protein</fullName>
    </submittedName>
</protein>
<sequence length="324" mass="35982">RPSRTQLYWKVRELVLAEVKPLAAHKHFDGTLDLLGLRIAHEGQRLNNSNPGMCNVESLRGSLYPPVPAAVRRKTLSAVARLWNPRRSEVVRFIPNGRRGASAFAGPDSAGFVERLERRGLSKLDYRRATGPTRIRWGGGDFAVVMSSVVRGIKALLYGPLPAGQTWIPPPTWTNFGPQAWGHTAVPNGAEIRRPLEPLHCPAGGHAAGTGMRGHQWKTPFPAAGKSRRANYRALGRCETKLSDTPTRPAASREIPTTLRGSTDADEQQNRPYGLDSSISHHLKPRSALRRWAVRYAGTKRDRFPEQRYAETHLRKLPSVNKSL</sequence>
<keyword evidence="3" id="KW-1185">Reference proteome</keyword>
<evidence type="ECO:0000256" key="1">
    <source>
        <dbReference type="SAM" id="MobiDB-lite"/>
    </source>
</evidence>
<gene>
    <name evidence="2" type="ORF">BJ554DRAFT_877</name>
</gene>
<evidence type="ECO:0000313" key="3">
    <source>
        <dbReference type="Proteomes" id="UP000673691"/>
    </source>
</evidence>
<proteinExistence type="predicted"/>
<dbReference type="AlphaFoldDB" id="A0A8H7ZTA9"/>
<accession>A0A8H7ZTA9</accession>
<dbReference type="EMBL" id="JAEFCI010007838">
    <property type="protein sequence ID" value="KAG5458824.1"/>
    <property type="molecule type" value="Genomic_DNA"/>
</dbReference>
<feature type="non-terminal residue" evidence="2">
    <location>
        <position position="1"/>
    </location>
</feature>
<evidence type="ECO:0000313" key="2">
    <source>
        <dbReference type="EMBL" id="KAG5458824.1"/>
    </source>
</evidence>
<name>A0A8H7ZTA9_9FUNG</name>